<keyword evidence="2" id="KW-1185">Reference proteome</keyword>
<dbReference type="Gene3D" id="1.10.10.10">
    <property type="entry name" value="Winged helix-like DNA-binding domain superfamily/Winged helix DNA-binding domain"/>
    <property type="match status" value="1"/>
</dbReference>
<sequence>MNGLHQVLKSLLKEGVMNYDTLSSVSGLTVSYCQKHAEQLLQQGMVRIMPFGGSQKKDVVIMLTPVGKETAARLNSEIRQPGEAYQ</sequence>
<reference evidence="2" key="1">
    <citation type="journal article" date="2019" name="Int. J. Syst. Evol. Microbiol.">
        <title>The Global Catalogue of Microorganisms (GCM) 10K type strain sequencing project: providing services to taxonomists for standard genome sequencing and annotation.</title>
        <authorList>
            <consortium name="The Broad Institute Genomics Platform"/>
            <consortium name="The Broad Institute Genome Sequencing Center for Infectious Disease"/>
            <person name="Wu L."/>
            <person name="Ma J."/>
        </authorList>
    </citation>
    <scope>NUCLEOTIDE SEQUENCE [LARGE SCALE GENOMIC DNA]</scope>
    <source>
        <strain evidence="2">JCM 17927</strain>
    </source>
</reference>
<organism evidence="1 2">
    <name type="scientific">Nibrella saemangeumensis</name>
    <dbReference type="NCBI Taxonomy" id="1084526"/>
    <lineage>
        <taxon>Bacteria</taxon>
        <taxon>Pseudomonadati</taxon>
        <taxon>Bacteroidota</taxon>
        <taxon>Cytophagia</taxon>
        <taxon>Cytophagales</taxon>
        <taxon>Spirosomataceae</taxon>
        <taxon>Nibrella</taxon>
    </lineage>
</organism>
<protein>
    <recommendedName>
        <fullName evidence="3">Winged helix DNA-binding domain-containing protein</fullName>
    </recommendedName>
</protein>
<dbReference type="EMBL" id="BAABHD010000012">
    <property type="protein sequence ID" value="GAA4450392.1"/>
    <property type="molecule type" value="Genomic_DNA"/>
</dbReference>
<evidence type="ECO:0008006" key="3">
    <source>
        <dbReference type="Google" id="ProtNLM"/>
    </source>
</evidence>
<accession>A0ABP8MKQ9</accession>
<proteinExistence type="predicted"/>
<dbReference type="InterPro" id="IPR036390">
    <property type="entry name" value="WH_DNA-bd_sf"/>
</dbReference>
<evidence type="ECO:0000313" key="1">
    <source>
        <dbReference type="EMBL" id="GAA4450392.1"/>
    </source>
</evidence>
<evidence type="ECO:0000313" key="2">
    <source>
        <dbReference type="Proteomes" id="UP001501175"/>
    </source>
</evidence>
<name>A0ABP8MKQ9_9BACT</name>
<comment type="caution">
    <text evidence="1">The sequence shown here is derived from an EMBL/GenBank/DDBJ whole genome shotgun (WGS) entry which is preliminary data.</text>
</comment>
<dbReference type="InterPro" id="IPR036388">
    <property type="entry name" value="WH-like_DNA-bd_sf"/>
</dbReference>
<dbReference type="SUPFAM" id="SSF46785">
    <property type="entry name" value="Winged helix' DNA-binding domain"/>
    <property type="match status" value="1"/>
</dbReference>
<dbReference type="Proteomes" id="UP001501175">
    <property type="component" value="Unassembled WGS sequence"/>
</dbReference>
<gene>
    <name evidence="1" type="ORF">GCM10023189_10930</name>
</gene>
<dbReference type="RefSeq" id="WP_345241393.1">
    <property type="nucleotide sequence ID" value="NZ_BAABHD010000012.1"/>
</dbReference>